<protein>
    <submittedName>
        <fullName evidence="2">Bacterial extracellular solute-binding protein</fullName>
    </submittedName>
</protein>
<evidence type="ECO:0000313" key="2">
    <source>
        <dbReference type="EMBL" id="KJL28786.1"/>
    </source>
</evidence>
<dbReference type="Gene3D" id="3.40.190.10">
    <property type="entry name" value="Periplasmic binding protein-like II"/>
    <property type="match status" value="1"/>
</dbReference>
<dbReference type="InterPro" id="IPR006059">
    <property type="entry name" value="SBP"/>
</dbReference>
<dbReference type="PROSITE" id="PS51257">
    <property type="entry name" value="PROKAR_LIPOPROTEIN"/>
    <property type="match status" value="1"/>
</dbReference>
<name>A0A0F0LB58_9MICO</name>
<gene>
    <name evidence="2" type="ORF">RS83_02267</name>
</gene>
<accession>A0A0F0LB58</accession>
<sequence>MTTRTFRARRRVVVLGSFVAASALLAGCTGGGAGGSSSGDTTLDVMVGAQDLSEEQIAAFEKDNPGIKIKIVLYDLTRLNTMLTSGNTPDIAFGNAVGSANFNARGLATDLTPYLEKSEVLKEDDLQPVNDAFRWDGSKSGEGPIYGIVKDWSQDNALWYNTALFDAAGVPYLSDTEPITYDELLDISKKLSKFEGGTTTVYGLGMEWQWSLYGPLAAMVEQQGESLFNDDLSEIDFTSDAAQKALQWFVDYGQSGVGPTSLNPLPDGSDYSTFAAERMAISQDGYWFGGNFAGDDALKTVRFAPAPTMGDTPAAMSFGGAGLWIPEQAKDKDAAWKFMEYFMAGEPAEARASSGWGLPSLKSLSDKLPQEQPFQQQAYTVVQSQLDSTVPLPDSPYISAGLLQDTIDKYLQLAIKGDLSVEEAGSQLTDELNDALAKGVDQIKE</sequence>
<dbReference type="PATRIC" id="fig|82380.11.peg.2302"/>
<comment type="caution">
    <text evidence="2">The sequence shown here is derived from an EMBL/GenBank/DDBJ whole genome shotgun (WGS) entry which is preliminary data.</text>
</comment>
<dbReference type="Pfam" id="PF01547">
    <property type="entry name" value="SBP_bac_1"/>
    <property type="match status" value="1"/>
</dbReference>
<dbReference type="EMBL" id="JYIW01000025">
    <property type="protein sequence ID" value="KJL28786.1"/>
    <property type="molecule type" value="Genomic_DNA"/>
</dbReference>
<dbReference type="PANTHER" id="PTHR43649">
    <property type="entry name" value="ARABINOSE-BINDING PROTEIN-RELATED"/>
    <property type="match status" value="1"/>
</dbReference>
<dbReference type="AlphaFoldDB" id="A0A0F0LB58"/>
<dbReference type="RefSeq" id="WP_045279621.1">
    <property type="nucleotide sequence ID" value="NZ_JYIW01000025.1"/>
</dbReference>
<organism evidence="2 3">
    <name type="scientific">Microbacterium oxydans</name>
    <dbReference type="NCBI Taxonomy" id="82380"/>
    <lineage>
        <taxon>Bacteria</taxon>
        <taxon>Bacillati</taxon>
        <taxon>Actinomycetota</taxon>
        <taxon>Actinomycetes</taxon>
        <taxon>Micrococcales</taxon>
        <taxon>Microbacteriaceae</taxon>
        <taxon>Microbacterium</taxon>
    </lineage>
</organism>
<dbReference type="SUPFAM" id="SSF53850">
    <property type="entry name" value="Periplasmic binding protein-like II"/>
    <property type="match status" value="1"/>
</dbReference>
<feature type="chain" id="PRO_5039360945" evidence="1">
    <location>
        <begin position="27"/>
        <end position="445"/>
    </location>
</feature>
<dbReference type="Proteomes" id="UP000033640">
    <property type="component" value="Unassembled WGS sequence"/>
</dbReference>
<dbReference type="InterPro" id="IPR050490">
    <property type="entry name" value="Bact_solute-bd_prot1"/>
</dbReference>
<dbReference type="CDD" id="cd13585">
    <property type="entry name" value="PBP2_TMBP_like"/>
    <property type="match status" value="1"/>
</dbReference>
<keyword evidence="1" id="KW-0732">Signal</keyword>
<dbReference type="PANTHER" id="PTHR43649:SF12">
    <property type="entry name" value="DIACETYLCHITOBIOSE BINDING PROTEIN DASA"/>
    <property type="match status" value="1"/>
</dbReference>
<evidence type="ECO:0000313" key="3">
    <source>
        <dbReference type="Proteomes" id="UP000033640"/>
    </source>
</evidence>
<reference evidence="2 3" key="1">
    <citation type="submission" date="2015-02" db="EMBL/GenBank/DDBJ databases">
        <title>Draft genome sequences of ten Microbacterium spp. with emphasis on heavy metal contaminated environments.</title>
        <authorList>
            <person name="Corretto E."/>
        </authorList>
    </citation>
    <scope>NUCLEOTIDE SEQUENCE [LARGE SCALE GENOMIC DNA]</scope>
    <source>
        <strain evidence="2 3">BEL4b</strain>
    </source>
</reference>
<proteinExistence type="predicted"/>
<feature type="signal peptide" evidence="1">
    <location>
        <begin position="1"/>
        <end position="26"/>
    </location>
</feature>
<evidence type="ECO:0000256" key="1">
    <source>
        <dbReference type="SAM" id="SignalP"/>
    </source>
</evidence>